<protein>
    <submittedName>
        <fullName evidence="1">Uncharacterized protein</fullName>
    </submittedName>
</protein>
<reference evidence="1" key="2">
    <citation type="submission" date="2021-08" db="EMBL/GenBank/DDBJ databases">
        <authorList>
            <person name="Tani A."/>
            <person name="Ola A."/>
            <person name="Ogura Y."/>
            <person name="Katsura K."/>
            <person name="Hayashi T."/>
        </authorList>
    </citation>
    <scope>NUCLEOTIDE SEQUENCE</scope>
    <source>
        <strain evidence="1">KCTC 52305</strain>
    </source>
</reference>
<name>A0ABQ4R9N2_9HYPH</name>
<dbReference type="EMBL" id="BPQH01000040">
    <property type="protein sequence ID" value="GJD53885.1"/>
    <property type="molecule type" value="Genomic_DNA"/>
</dbReference>
<accession>A0ABQ4R9N2</accession>
<reference evidence="1" key="1">
    <citation type="journal article" date="2021" name="Front. Microbiol.">
        <title>Comprehensive Comparative Genomics and Phenotyping of Methylobacterium Species.</title>
        <authorList>
            <person name="Alessa O."/>
            <person name="Ogura Y."/>
            <person name="Fujitani Y."/>
            <person name="Takami H."/>
            <person name="Hayashi T."/>
            <person name="Sahin N."/>
            <person name="Tani A."/>
        </authorList>
    </citation>
    <scope>NUCLEOTIDE SEQUENCE</scope>
    <source>
        <strain evidence="1">KCTC 52305</strain>
    </source>
</reference>
<gene>
    <name evidence="1" type="ORF">OPKNFCMD_6664</name>
</gene>
<evidence type="ECO:0000313" key="1">
    <source>
        <dbReference type="EMBL" id="GJD53885.1"/>
    </source>
</evidence>
<keyword evidence="2" id="KW-1185">Reference proteome</keyword>
<dbReference type="Proteomes" id="UP001055167">
    <property type="component" value="Unassembled WGS sequence"/>
</dbReference>
<comment type="caution">
    <text evidence="1">The sequence shown here is derived from an EMBL/GenBank/DDBJ whole genome shotgun (WGS) entry which is preliminary data.</text>
</comment>
<proteinExistence type="predicted"/>
<evidence type="ECO:0000313" key="2">
    <source>
        <dbReference type="Proteomes" id="UP001055167"/>
    </source>
</evidence>
<sequence>MNRVRRPLMFNGRQALTYVDQMMQHARVHGGLNL</sequence>
<organism evidence="1 2">
    <name type="scientific">Methylobacterium crusticola</name>
    <dbReference type="NCBI Taxonomy" id="1697972"/>
    <lineage>
        <taxon>Bacteria</taxon>
        <taxon>Pseudomonadati</taxon>
        <taxon>Pseudomonadota</taxon>
        <taxon>Alphaproteobacteria</taxon>
        <taxon>Hyphomicrobiales</taxon>
        <taxon>Methylobacteriaceae</taxon>
        <taxon>Methylobacterium</taxon>
    </lineage>
</organism>